<evidence type="ECO:0000313" key="7">
    <source>
        <dbReference type="EMBL" id="MBO8424460.1"/>
    </source>
</evidence>
<dbReference type="EMBL" id="JADINF010000140">
    <property type="protein sequence ID" value="MBO8424460.1"/>
    <property type="molecule type" value="Genomic_DNA"/>
</dbReference>
<dbReference type="NCBIfam" id="TIGR00406">
    <property type="entry name" value="prmA"/>
    <property type="match status" value="1"/>
</dbReference>
<gene>
    <name evidence="6 7" type="primary">prmA</name>
    <name evidence="7" type="ORF">IAB16_05530</name>
</gene>
<dbReference type="PANTHER" id="PTHR43648:SF1">
    <property type="entry name" value="ELECTRON TRANSFER FLAVOPROTEIN BETA SUBUNIT LYSINE METHYLTRANSFERASE"/>
    <property type="match status" value="1"/>
</dbReference>
<dbReference type="GO" id="GO:0008276">
    <property type="term" value="F:protein methyltransferase activity"/>
    <property type="evidence" value="ECO:0007669"/>
    <property type="project" value="UniProtKB-UniRule"/>
</dbReference>
<dbReference type="AlphaFoldDB" id="A0A940DJ68"/>
<comment type="catalytic activity">
    <reaction evidence="6">
        <text>L-lysyl-[protein] + 3 S-adenosyl-L-methionine = N(6),N(6),N(6)-trimethyl-L-lysyl-[protein] + 3 S-adenosyl-L-homocysteine + 3 H(+)</text>
        <dbReference type="Rhea" id="RHEA:54192"/>
        <dbReference type="Rhea" id="RHEA-COMP:9752"/>
        <dbReference type="Rhea" id="RHEA-COMP:13826"/>
        <dbReference type="ChEBI" id="CHEBI:15378"/>
        <dbReference type="ChEBI" id="CHEBI:29969"/>
        <dbReference type="ChEBI" id="CHEBI:57856"/>
        <dbReference type="ChEBI" id="CHEBI:59789"/>
        <dbReference type="ChEBI" id="CHEBI:61961"/>
    </reaction>
</comment>
<protein>
    <recommendedName>
        <fullName evidence="6">Ribosomal protein L11 methyltransferase</fullName>
        <shortName evidence="6">L11 Mtase</shortName>
        <ecNumber evidence="6">2.1.1.-</ecNumber>
    </recommendedName>
</protein>
<reference evidence="7" key="1">
    <citation type="submission" date="2020-10" db="EMBL/GenBank/DDBJ databases">
        <authorList>
            <person name="Gilroy R."/>
        </authorList>
    </citation>
    <scope>NUCLEOTIDE SEQUENCE</scope>
    <source>
        <strain evidence="7">517</strain>
    </source>
</reference>
<proteinExistence type="inferred from homology"/>
<dbReference type="CDD" id="cd02440">
    <property type="entry name" value="AdoMet_MTases"/>
    <property type="match status" value="1"/>
</dbReference>
<comment type="similarity">
    <text evidence="1 6">Belongs to the methyltransferase superfamily. PrmA family.</text>
</comment>
<keyword evidence="3 6" id="KW-0489">Methyltransferase</keyword>
<reference evidence="7" key="2">
    <citation type="journal article" date="2021" name="PeerJ">
        <title>Extensive microbial diversity within the chicken gut microbiome revealed by metagenomics and culture.</title>
        <authorList>
            <person name="Gilroy R."/>
            <person name="Ravi A."/>
            <person name="Getino M."/>
            <person name="Pursley I."/>
            <person name="Horton D.L."/>
            <person name="Alikhan N.F."/>
            <person name="Baker D."/>
            <person name="Gharbi K."/>
            <person name="Hall N."/>
            <person name="Watson M."/>
            <person name="Adriaenssens E.M."/>
            <person name="Foster-Nyarko E."/>
            <person name="Jarju S."/>
            <person name="Secka A."/>
            <person name="Antonio M."/>
            <person name="Oren A."/>
            <person name="Chaudhuri R.R."/>
            <person name="La Ragione R."/>
            <person name="Hildebrand F."/>
            <person name="Pallen M.J."/>
        </authorList>
    </citation>
    <scope>NUCLEOTIDE SEQUENCE</scope>
    <source>
        <strain evidence="7">517</strain>
    </source>
</reference>
<keyword evidence="4 6" id="KW-0808">Transferase</keyword>
<accession>A0A940DJ68</accession>
<comment type="caution">
    <text evidence="7">The sequence shown here is derived from an EMBL/GenBank/DDBJ whole genome shotgun (WGS) entry which is preliminary data.</text>
</comment>
<keyword evidence="5 6" id="KW-0949">S-adenosyl-L-methionine</keyword>
<dbReference type="EC" id="2.1.1.-" evidence="6"/>
<comment type="function">
    <text evidence="6">Methylates ribosomal protein L11.</text>
</comment>
<dbReference type="HAMAP" id="MF_00735">
    <property type="entry name" value="Methyltr_PrmA"/>
    <property type="match status" value="1"/>
</dbReference>
<dbReference type="PANTHER" id="PTHR43648">
    <property type="entry name" value="ELECTRON TRANSFER FLAVOPROTEIN BETA SUBUNIT LYSINE METHYLTRANSFERASE"/>
    <property type="match status" value="1"/>
</dbReference>
<comment type="subcellular location">
    <subcellularLocation>
        <location evidence="6">Cytoplasm</location>
    </subcellularLocation>
</comment>
<evidence type="ECO:0000256" key="4">
    <source>
        <dbReference type="ARBA" id="ARBA00022679"/>
    </source>
</evidence>
<dbReference type="GO" id="GO:0005737">
    <property type="term" value="C:cytoplasm"/>
    <property type="evidence" value="ECO:0007669"/>
    <property type="project" value="UniProtKB-SubCell"/>
</dbReference>
<evidence type="ECO:0000256" key="2">
    <source>
        <dbReference type="ARBA" id="ARBA00022490"/>
    </source>
</evidence>
<dbReference type="PIRSF" id="PIRSF000401">
    <property type="entry name" value="RPL11_MTase"/>
    <property type="match status" value="1"/>
</dbReference>
<dbReference type="GO" id="GO:0032259">
    <property type="term" value="P:methylation"/>
    <property type="evidence" value="ECO:0007669"/>
    <property type="project" value="UniProtKB-KW"/>
</dbReference>
<dbReference type="Gene3D" id="3.40.50.150">
    <property type="entry name" value="Vaccinia Virus protein VP39"/>
    <property type="match status" value="1"/>
</dbReference>
<dbReference type="SUPFAM" id="SSF53335">
    <property type="entry name" value="S-adenosyl-L-methionine-dependent methyltransferases"/>
    <property type="match status" value="1"/>
</dbReference>
<dbReference type="Pfam" id="PF06325">
    <property type="entry name" value="PrmA"/>
    <property type="match status" value="1"/>
</dbReference>
<dbReference type="InterPro" id="IPR004498">
    <property type="entry name" value="Ribosomal_PrmA_MeTrfase"/>
</dbReference>
<dbReference type="Proteomes" id="UP000727857">
    <property type="component" value="Unassembled WGS sequence"/>
</dbReference>
<keyword evidence="7" id="KW-0689">Ribosomal protein</keyword>
<evidence type="ECO:0000256" key="1">
    <source>
        <dbReference type="ARBA" id="ARBA00009741"/>
    </source>
</evidence>
<dbReference type="GO" id="GO:0005840">
    <property type="term" value="C:ribosome"/>
    <property type="evidence" value="ECO:0007669"/>
    <property type="project" value="UniProtKB-KW"/>
</dbReference>
<evidence type="ECO:0000256" key="6">
    <source>
        <dbReference type="HAMAP-Rule" id="MF_00735"/>
    </source>
</evidence>
<feature type="binding site" evidence="6">
    <location>
        <position position="199"/>
    </location>
    <ligand>
        <name>S-adenosyl-L-methionine</name>
        <dbReference type="ChEBI" id="CHEBI:59789"/>
    </ligand>
</feature>
<organism evidence="7 8">
    <name type="scientific">Candidatus Stercoripulliclostridium pullicola</name>
    <dbReference type="NCBI Taxonomy" id="2840953"/>
    <lineage>
        <taxon>Bacteria</taxon>
        <taxon>Bacillati</taxon>
        <taxon>Bacillota</taxon>
        <taxon>Clostridia</taxon>
        <taxon>Eubacteriales</taxon>
        <taxon>Candidatus Stercoripulliclostridium</taxon>
    </lineage>
</organism>
<keyword evidence="7" id="KW-0687">Ribonucleoprotein</keyword>
<evidence type="ECO:0000256" key="5">
    <source>
        <dbReference type="ARBA" id="ARBA00022691"/>
    </source>
</evidence>
<keyword evidence="2 6" id="KW-0963">Cytoplasm</keyword>
<dbReference type="InterPro" id="IPR050078">
    <property type="entry name" value="Ribosomal_L11_MeTrfase_PrmA"/>
</dbReference>
<evidence type="ECO:0000256" key="3">
    <source>
        <dbReference type="ARBA" id="ARBA00022603"/>
    </source>
</evidence>
<evidence type="ECO:0000313" key="8">
    <source>
        <dbReference type="Proteomes" id="UP000727857"/>
    </source>
</evidence>
<feature type="binding site" evidence="6">
    <location>
        <position position="242"/>
    </location>
    <ligand>
        <name>S-adenosyl-L-methionine</name>
        <dbReference type="ChEBI" id="CHEBI:59789"/>
    </ligand>
</feature>
<sequence length="310" mass="33466">MYKEITVTTTAEHSEFVSDAFWSLGASGVSISDPGDLSEVLNGAANWDYVDAGLISSDDAVRVTGFIESGNAEETVTKLKDMLSLTLGSDAEEMRIEVKDVEDADWENDWKNYYKPVEAGHFVVLPEWMESAGYKDLLIVRINPATAFGTGAHESTQLCLRLMSELDLTGKRVLDVGTGSGILAIAAAKAGAEEVYATDIDPEAVRAVYENAELNGIERGITAVCADLAGDLDVRADVVTANLTADILARLSAGVRANLVGGGILVCSGIIDQRKDEVVKLYEKLGFRKEREENLGEWWGLTLRLVGDVK</sequence>
<feature type="binding site" evidence="6">
    <location>
        <position position="177"/>
    </location>
    <ligand>
        <name>S-adenosyl-L-methionine</name>
        <dbReference type="ChEBI" id="CHEBI:59789"/>
    </ligand>
</feature>
<dbReference type="InterPro" id="IPR029063">
    <property type="entry name" value="SAM-dependent_MTases_sf"/>
</dbReference>
<feature type="binding site" evidence="6">
    <location>
        <position position="156"/>
    </location>
    <ligand>
        <name>S-adenosyl-L-methionine</name>
        <dbReference type="ChEBI" id="CHEBI:59789"/>
    </ligand>
</feature>
<name>A0A940DJ68_9FIRM</name>